<proteinExistence type="predicted"/>
<evidence type="ECO:0000313" key="2">
    <source>
        <dbReference type="EMBL" id="STD10872.1"/>
    </source>
</evidence>
<name>A0AA46BNW7_9MICO</name>
<reference evidence="2 3" key="1">
    <citation type="submission" date="2018-06" db="EMBL/GenBank/DDBJ databases">
        <authorList>
            <consortium name="Pathogen Informatics"/>
            <person name="Doyle S."/>
        </authorList>
    </citation>
    <scope>NUCLEOTIDE SEQUENCE [LARGE SCALE GENOMIC DNA]</scope>
    <source>
        <strain evidence="2 3">NCTC7915</strain>
    </source>
</reference>
<dbReference type="InterPro" id="IPR051927">
    <property type="entry name" value="Zn_Chap_cDPG_Synth"/>
</dbReference>
<dbReference type="RefSeq" id="WP_115030944.1">
    <property type="nucleotide sequence ID" value="NZ_UFYA01000001.1"/>
</dbReference>
<dbReference type="SUPFAM" id="SSF90002">
    <property type="entry name" value="Hypothetical protein YjiA, C-terminal domain"/>
    <property type="match status" value="1"/>
</dbReference>
<dbReference type="InterPro" id="IPR027417">
    <property type="entry name" value="P-loop_NTPase"/>
</dbReference>
<dbReference type="InterPro" id="IPR011629">
    <property type="entry name" value="CobW-like_C"/>
</dbReference>
<evidence type="ECO:0000313" key="3">
    <source>
        <dbReference type="Proteomes" id="UP000254118"/>
    </source>
</evidence>
<dbReference type="Proteomes" id="UP000254118">
    <property type="component" value="Unassembled WGS sequence"/>
</dbReference>
<dbReference type="PANTHER" id="PTHR43603">
    <property type="entry name" value="COBW DOMAIN-CONTAINING PROTEIN DDB_G0274527"/>
    <property type="match status" value="1"/>
</dbReference>
<protein>
    <submittedName>
        <fullName evidence="2">Cobalamin biosynthesis protein CobW</fullName>
    </submittedName>
</protein>
<gene>
    <name evidence="2" type="ORF">NCTC7915_01466</name>
</gene>
<dbReference type="Gene3D" id="3.40.50.300">
    <property type="entry name" value="P-loop containing nucleotide triphosphate hydrolases"/>
    <property type="match status" value="1"/>
</dbReference>
<dbReference type="EMBL" id="UFYA01000001">
    <property type="protein sequence ID" value="STD10872.1"/>
    <property type="molecule type" value="Genomic_DNA"/>
</dbReference>
<comment type="caution">
    <text evidence="2">The sequence shown here is derived from an EMBL/GenBank/DDBJ whole genome shotgun (WGS) entry which is preliminary data.</text>
</comment>
<feature type="domain" description="CobW C-terminal" evidence="1">
    <location>
        <begin position="232"/>
        <end position="324"/>
    </location>
</feature>
<dbReference type="Pfam" id="PF02492">
    <property type="entry name" value="cobW"/>
    <property type="match status" value="1"/>
</dbReference>
<dbReference type="AlphaFoldDB" id="A0AA46BNW7"/>
<sequence length="355" mass="37620">MTTVITCAAVNESMRSTVTGGLLLDIPGAVLVRHDIDPDAGILRRVIADGSGVIDDRSTPLAHACLGCALREDIIPAIREVLMRRPEVIVLALPLSAEPVPALRALAELAEEGMCKVGRVVAAVDGEEVMWDLCGDDLLSERDLGFGADDDRALGEALARQIECADVVVTAGPVAQAEETVLRHMHPGGAAPVPVCELQASSLLDPLPQEEVEHRGDPLAAAPSGVPDAHGVWTVELSSWRPCHPDRLRENFEGLGGTPGRGRGVFWLPTRPETVCQFDSAGGQISIGTHMTWQEAGVDPVTRLVITGVDGDPTEAQAAFEAALLTDAELAAGLDSWAGRPDDYDPWLGERRDVA</sequence>
<accession>A0AA46BNW7</accession>
<organism evidence="2 3">
    <name type="scientific">Dermatophilus congolensis</name>
    <dbReference type="NCBI Taxonomy" id="1863"/>
    <lineage>
        <taxon>Bacteria</taxon>
        <taxon>Bacillati</taxon>
        <taxon>Actinomycetota</taxon>
        <taxon>Actinomycetes</taxon>
        <taxon>Micrococcales</taxon>
        <taxon>Dermatophilaceae</taxon>
        <taxon>Dermatophilus</taxon>
    </lineage>
</organism>
<dbReference type="PANTHER" id="PTHR43603:SF1">
    <property type="entry name" value="ZINC-REGULATED GTPASE METALLOPROTEIN ACTIVATOR 1"/>
    <property type="match status" value="1"/>
</dbReference>
<dbReference type="SMART" id="SM00833">
    <property type="entry name" value="CobW_C"/>
    <property type="match status" value="1"/>
</dbReference>
<dbReference type="InterPro" id="IPR003495">
    <property type="entry name" value="CobW/HypB/UreG_nucleotide-bd"/>
</dbReference>
<evidence type="ECO:0000259" key="1">
    <source>
        <dbReference type="SMART" id="SM00833"/>
    </source>
</evidence>
<dbReference type="Pfam" id="PF07683">
    <property type="entry name" value="CobW_C"/>
    <property type="match status" value="1"/>
</dbReference>